<dbReference type="InterPro" id="IPR029063">
    <property type="entry name" value="SAM-dependent_MTases_sf"/>
</dbReference>
<dbReference type="CDD" id="cd02440">
    <property type="entry name" value="AdoMet_MTases"/>
    <property type="match status" value="1"/>
</dbReference>
<reference evidence="1 2" key="1">
    <citation type="submission" date="2017-07" db="EMBL/GenBank/DDBJ databases">
        <title>Isolation and whole genome analysis of endospore-forming bacteria from heroin.</title>
        <authorList>
            <person name="Kalinowski J."/>
            <person name="Ahrens B."/>
            <person name="Al-Dilaimi A."/>
            <person name="Winkler A."/>
            <person name="Wibberg D."/>
            <person name="Schleenbecker U."/>
            <person name="Ruckert C."/>
            <person name="Wolfel R."/>
            <person name="Grass G."/>
        </authorList>
    </citation>
    <scope>NUCLEOTIDE SEQUENCE [LARGE SCALE GENOMIC DNA]</scope>
    <source>
        <strain evidence="1 2">7537-G1</strain>
    </source>
</reference>
<evidence type="ECO:0008006" key="3">
    <source>
        <dbReference type="Google" id="ProtNLM"/>
    </source>
</evidence>
<evidence type="ECO:0000313" key="2">
    <source>
        <dbReference type="Proteomes" id="UP000215596"/>
    </source>
</evidence>
<dbReference type="Gene3D" id="3.40.50.150">
    <property type="entry name" value="Vaccinia Virus protein VP39"/>
    <property type="match status" value="1"/>
</dbReference>
<dbReference type="OrthoDB" id="9767869at2"/>
<dbReference type="Proteomes" id="UP000215596">
    <property type="component" value="Unassembled WGS sequence"/>
</dbReference>
<gene>
    <name evidence="1" type="ORF">CHH67_13020</name>
</gene>
<comment type="caution">
    <text evidence="1">The sequence shown here is derived from an EMBL/GenBank/DDBJ whole genome shotgun (WGS) entry which is preliminary data.</text>
</comment>
<dbReference type="EMBL" id="NPBY01000042">
    <property type="protein sequence ID" value="PAD76127.1"/>
    <property type="molecule type" value="Genomic_DNA"/>
</dbReference>
<sequence>MQVRFNYIEYWDDNYSNGGTSGRGSYGELADFKAEVVNELVERNGVRTVIEFGCGDGNQLSLMKYPEYLGLDVAASAVQLCTERFKDDPGKRFMQYDPRTFADGKLSKFDMVVCLDVLYHITDDEDFEATLRHIFDSSSDLVVLYTRLTTGKEAHVVDTIKDRDIFGHLRKFPDFSIEAIVPQRYRDQSSSDFIIMRKTT</sequence>
<dbReference type="SUPFAM" id="SSF53335">
    <property type="entry name" value="S-adenosyl-L-methionine-dependent methyltransferases"/>
    <property type="match status" value="1"/>
</dbReference>
<organism evidence="1 2">
    <name type="scientific">Paenibacillus campinasensis</name>
    <dbReference type="NCBI Taxonomy" id="66347"/>
    <lineage>
        <taxon>Bacteria</taxon>
        <taxon>Bacillati</taxon>
        <taxon>Bacillota</taxon>
        <taxon>Bacilli</taxon>
        <taxon>Bacillales</taxon>
        <taxon>Paenibacillaceae</taxon>
        <taxon>Paenibacillus</taxon>
    </lineage>
</organism>
<dbReference type="Pfam" id="PF13489">
    <property type="entry name" value="Methyltransf_23"/>
    <property type="match status" value="1"/>
</dbReference>
<dbReference type="AlphaFoldDB" id="A0A268ESM6"/>
<evidence type="ECO:0000313" key="1">
    <source>
        <dbReference type="EMBL" id="PAD76127.1"/>
    </source>
</evidence>
<accession>A0A268ESM6</accession>
<proteinExistence type="predicted"/>
<name>A0A268ESM6_9BACL</name>
<protein>
    <recommendedName>
        <fullName evidence="3">Methyltransferase domain-containing protein</fullName>
    </recommendedName>
</protein>